<evidence type="ECO:0000256" key="4">
    <source>
        <dbReference type="ARBA" id="ARBA00023136"/>
    </source>
</evidence>
<evidence type="ECO:0000313" key="10">
    <source>
        <dbReference type="Proteomes" id="UP001408356"/>
    </source>
</evidence>
<sequence>MSSFNTTAMGEFYDVGGSYGETNSALIFIPCGIFLFLCPLLVGTRLWSRMRNSGHIGPDDYTILASLMCSLASTAILFVGCHYGYGRHGGDLTPDDKMQALKYFVLTQVTYKASINLTKSSILLLYVRIFGGVRWFRWICICLITIIATYCTASLIVTIFQCHPVQRAWDKSLAGNCIDNGKFWYANGGFSIATDIIILLLPMPLVYTLQLPRVQKAALILVFTLGIFVVITSCLRLTTLNMQVRTSDPTYDIASTMWTVIEMNVAIMCACLPQIRPLIVKLFPRLMPASYSNGRNSRAPYDSGFAKGSNSSPPNSKESRWAHVEGRDAIHLTNIRKGDTSSEEYILQDDKTIHKTVGYSVEFSKKRSKDTLNTLV</sequence>
<dbReference type="PANTHER" id="PTHR33048">
    <property type="entry name" value="PTH11-LIKE INTEGRAL MEMBRANE PROTEIN (AFU_ORTHOLOGUE AFUA_5G11245)"/>
    <property type="match status" value="1"/>
</dbReference>
<keyword evidence="4 7" id="KW-0472">Membrane</keyword>
<feature type="transmembrane region" description="Helical" evidence="7">
    <location>
        <begin position="25"/>
        <end position="42"/>
    </location>
</feature>
<feature type="domain" description="Rhodopsin" evidence="8">
    <location>
        <begin position="45"/>
        <end position="280"/>
    </location>
</feature>
<dbReference type="InterPro" id="IPR052337">
    <property type="entry name" value="SAT4-like"/>
</dbReference>
<evidence type="ECO:0000256" key="5">
    <source>
        <dbReference type="ARBA" id="ARBA00038359"/>
    </source>
</evidence>
<dbReference type="EMBL" id="JARVKF010000101">
    <property type="protein sequence ID" value="KAK9423013.1"/>
    <property type="molecule type" value="Genomic_DNA"/>
</dbReference>
<evidence type="ECO:0000256" key="7">
    <source>
        <dbReference type="SAM" id="Phobius"/>
    </source>
</evidence>
<organism evidence="9 10">
    <name type="scientific">Seiridium unicorne</name>
    <dbReference type="NCBI Taxonomy" id="138068"/>
    <lineage>
        <taxon>Eukaryota</taxon>
        <taxon>Fungi</taxon>
        <taxon>Dikarya</taxon>
        <taxon>Ascomycota</taxon>
        <taxon>Pezizomycotina</taxon>
        <taxon>Sordariomycetes</taxon>
        <taxon>Xylariomycetidae</taxon>
        <taxon>Amphisphaeriales</taxon>
        <taxon>Sporocadaceae</taxon>
        <taxon>Seiridium</taxon>
    </lineage>
</organism>
<keyword evidence="3 7" id="KW-1133">Transmembrane helix</keyword>
<dbReference type="Pfam" id="PF20684">
    <property type="entry name" value="Fung_rhodopsin"/>
    <property type="match status" value="1"/>
</dbReference>
<reference evidence="9 10" key="1">
    <citation type="journal article" date="2024" name="J. Plant Pathol.">
        <title>Sequence and assembly of the genome of Seiridium unicorne, isolate CBS 538.82, causal agent of cypress canker disease.</title>
        <authorList>
            <person name="Scali E."/>
            <person name="Rocca G.D."/>
            <person name="Danti R."/>
            <person name="Garbelotto M."/>
            <person name="Barberini S."/>
            <person name="Baroncelli R."/>
            <person name="Emiliani G."/>
        </authorList>
    </citation>
    <scope>NUCLEOTIDE SEQUENCE [LARGE SCALE GENOMIC DNA]</scope>
    <source>
        <strain evidence="9 10">BM-138-508</strain>
    </source>
</reference>
<accession>A0ABR2V8S4</accession>
<dbReference type="Proteomes" id="UP001408356">
    <property type="component" value="Unassembled WGS sequence"/>
</dbReference>
<feature type="transmembrane region" description="Helical" evidence="7">
    <location>
        <begin position="135"/>
        <end position="162"/>
    </location>
</feature>
<evidence type="ECO:0000256" key="3">
    <source>
        <dbReference type="ARBA" id="ARBA00022989"/>
    </source>
</evidence>
<keyword evidence="10" id="KW-1185">Reference proteome</keyword>
<protein>
    <recommendedName>
        <fullName evidence="8">Rhodopsin domain-containing protein</fullName>
    </recommendedName>
</protein>
<comment type="caution">
    <text evidence="9">The sequence shown here is derived from an EMBL/GenBank/DDBJ whole genome shotgun (WGS) entry which is preliminary data.</text>
</comment>
<evidence type="ECO:0000313" key="9">
    <source>
        <dbReference type="EMBL" id="KAK9423013.1"/>
    </source>
</evidence>
<comment type="similarity">
    <text evidence="5">Belongs to the SAT4 family.</text>
</comment>
<dbReference type="InterPro" id="IPR049326">
    <property type="entry name" value="Rhodopsin_dom_fungi"/>
</dbReference>
<dbReference type="PANTHER" id="PTHR33048:SF55">
    <property type="entry name" value="INTEGRAL MEMBRANE PROTEIN"/>
    <property type="match status" value="1"/>
</dbReference>
<feature type="transmembrane region" description="Helical" evidence="7">
    <location>
        <begin position="63"/>
        <end position="85"/>
    </location>
</feature>
<proteinExistence type="inferred from homology"/>
<evidence type="ECO:0000256" key="6">
    <source>
        <dbReference type="SAM" id="MobiDB-lite"/>
    </source>
</evidence>
<keyword evidence="2 7" id="KW-0812">Transmembrane</keyword>
<gene>
    <name evidence="9" type="ORF">SUNI508_04680</name>
</gene>
<evidence type="ECO:0000256" key="2">
    <source>
        <dbReference type="ARBA" id="ARBA00022692"/>
    </source>
</evidence>
<evidence type="ECO:0000256" key="1">
    <source>
        <dbReference type="ARBA" id="ARBA00004141"/>
    </source>
</evidence>
<feature type="transmembrane region" description="Helical" evidence="7">
    <location>
        <begin position="217"/>
        <end position="237"/>
    </location>
</feature>
<feature type="region of interest" description="Disordered" evidence="6">
    <location>
        <begin position="302"/>
        <end position="321"/>
    </location>
</feature>
<comment type="subcellular location">
    <subcellularLocation>
        <location evidence="1">Membrane</location>
        <topology evidence="1">Multi-pass membrane protein</topology>
    </subcellularLocation>
</comment>
<evidence type="ECO:0000259" key="8">
    <source>
        <dbReference type="Pfam" id="PF20684"/>
    </source>
</evidence>
<feature type="transmembrane region" description="Helical" evidence="7">
    <location>
        <begin position="183"/>
        <end position="205"/>
    </location>
</feature>
<name>A0ABR2V8S4_9PEZI</name>